<dbReference type="GO" id="GO:0020037">
    <property type="term" value="F:heme binding"/>
    <property type="evidence" value="ECO:0007669"/>
    <property type="project" value="InterPro"/>
</dbReference>
<evidence type="ECO:0000256" key="2">
    <source>
        <dbReference type="ARBA" id="ARBA00022723"/>
    </source>
</evidence>
<evidence type="ECO:0000256" key="3">
    <source>
        <dbReference type="ARBA" id="ARBA00023002"/>
    </source>
</evidence>
<evidence type="ECO:0008006" key="10">
    <source>
        <dbReference type="Google" id="ProtNLM"/>
    </source>
</evidence>
<feature type="region of interest" description="Disordered" evidence="5">
    <location>
        <begin position="71"/>
        <end position="98"/>
    </location>
</feature>
<evidence type="ECO:0000256" key="1">
    <source>
        <dbReference type="ARBA" id="ARBA00010617"/>
    </source>
</evidence>
<sequence>MLVTCDPANVNHAFVTKCSNYPKGKEFTEIFDMFGNSLINTDGEEWKIQRRMTHSLMSNQNFRYYELKTVRDKGGEGAPPSPAWRGRDGQRSGPSGRVPEANLRCLLLVDSRRRSRLPRRRLPGGAVCQGLGRRFGGVIFPAHGSDECLEGDEVAGSG</sequence>
<reference evidence="6 9" key="3">
    <citation type="submission" date="2022-12" db="EMBL/GenBank/DDBJ databases">
        <title>Chromosome-scale assembly of the Ensete ventricosum genome.</title>
        <authorList>
            <person name="Dussert Y."/>
            <person name="Stocks J."/>
            <person name="Wendawek A."/>
            <person name="Woldeyes F."/>
            <person name="Nichols R.A."/>
            <person name="Borrell J.S."/>
        </authorList>
    </citation>
    <scope>NUCLEOTIDE SEQUENCE [LARGE SCALE GENOMIC DNA]</scope>
    <source>
        <strain evidence="9">cv. Maze</strain>
        <strain evidence="6">MazeRef_0001</strain>
        <tissue evidence="6">Seeds</tissue>
    </source>
</reference>
<dbReference type="AlphaFoldDB" id="A0A426YE44"/>
<evidence type="ECO:0000313" key="7">
    <source>
        <dbReference type="EMBL" id="RRT50032.1"/>
    </source>
</evidence>
<keyword evidence="9" id="KW-1185">Reference proteome</keyword>
<comment type="similarity">
    <text evidence="1">Belongs to the cytochrome P450 family.</text>
</comment>
<dbReference type="Proteomes" id="UP001222027">
    <property type="component" value="Unassembled WGS sequence"/>
</dbReference>
<dbReference type="InterPro" id="IPR036396">
    <property type="entry name" value="Cyt_P450_sf"/>
</dbReference>
<accession>A0A426YE44</accession>
<evidence type="ECO:0000313" key="8">
    <source>
        <dbReference type="Proteomes" id="UP000287651"/>
    </source>
</evidence>
<reference evidence="7 8" key="1">
    <citation type="journal article" date="2014" name="Agronomy (Basel)">
        <title>A Draft Genome Sequence for Ensete ventricosum, the Drought-Tolerant Tree Against Hunger.</title>
        <authorList>
            <person name="Harrison J."/>
            <person name="Moore K.A."/>
            <person name="Paszkiewicz K."/>
            <person name="Jones T."/>
            <person name="Grant M."/>
            <person name="Ambacheew D."/>
            <person name="Muzemil S."/>
            <person name="Studholme D.J."/>
        </authorList>
    </citation>
    <scope>NUCLEOTIDE SEQUENCE [LARGE SCALE GENOMIC DNA]</scope>
</reference>
<evidence type="ECO:0000256" key="4">
    <source>
        <dbReference type="ARBA" id="ARBA00023004"/>
    </source>
</evidence>
<comment type="caution">
    <text evidence="7">The sequence shown here is derived from an EMBL/GenBank/DDBJ whole genome shotgun (WGS) entry which is preliminary data.</text>
</comment>
<evidence type="ECO:0000256" key="5">
    <source>
        <dbReference type="SAM" id="MobiDB-lite"/>
    </source>
</evidence>
<reference evidence="7" key="2">
    <citation type="submission" date="2018-09" db="EMBL/GenBank/DDBJ databases">
        <authorList>
            <person name="Harrison J."/>
            <person name="Moore K.A."/>
            <person name="Paszkiewicz K."/>
            <person name="Jones T."/>
            <person name="Grant M."/>
            <person name="Ambacheew D."/>
            <person name="Muzemil S."/>
            <person name="Studholme D."/>
        </authorList>
    </citation>
    <scope>NUCLEOTIDE SEQUENCE</scope>
</reference>
<evidence type="ECO:0000313" key="6">
    <source>
        <dbReference type="EMBL" id="KAJ8506073.1"/>
    </source>
</evidence>
<organism evidence="7 8">
    <name type="scientific">Ensete ventricosum</name>
    <name type="common">Abyssinian banana</name>
    <name type="synonym">Musa ensete</name>
    <dbReference type="NCBI Taxonomy" id="4639"/>
    <lineage>
        <taxon>Eukaryota</taxon>
        <taxon>Viridiplantae</taxon>
        <taxon>Streptophyta</taxon>
        <taxon>Embryophyta</taxon>
        <taxon>Tracheophyta</taxon>
        <taxon>Spermatophyta</taxon>
        <taxon>Magnoliopsida</taxon>
        <taxon>Liliopsida</taxon>
        <taxon>Zingiberales</taxon>
        <taxon>Musaceae</taxon>
        <taxon>Ensete</taxon>
    </lineage>
</organism>
<name>A0A426YE44_ENSVE</name>
<dbReference type="Proteomes" id="UP000287651">
    <property type="component" value="Unassembled WGS sequence"/>
</dbReference>
<dbReference type="EMBL" id="AMZH03012987">
    <property type="protein sequence ID" value="RRT50032.1"/>
    <property type="molecule type" value="Genomic_DNA"/>
</dbReference>
<proteinExistence type="inferred from homology"/>
<protein>
    <recommendedName>
        <fullName evidence="10">Cytochrome P450</fullName>
    </recommendedName>
</protein>
<dbReference type="EMBL" id="JAQQAF010000002">
    <property type="protein sequence ID" value="KAJ8506073.1"/>
    <property type="molecule type" value="Genomic_DNA"/>
</dbReference>
<dbReference type="GO" id="GO:0016705">
    <property type="term" value="F:oxidoreductase activity, acting on paired donors, with incorporation or reduction of molecular oxygen"/>
    <property type="evidence" value="ECO:0007669"/>
    <property type="project" value="InterPro"/>
</dbReference>
<dbReference type="OrthoDB" id="1470350at2759"/>
<dbReference type="SUPFAM" id="SSF48264">
    <property type="entry name" value="Cytochrome P450"/>
    <property type="match status" value="1"/>
</dbReference>
<dbReference type="PANTHER" id="PTHR24296">
    <property type="entry name" value="CYTOCHROME P450"/>
    <property type="match status" value="1"/>
</dbReference>
<dbReference type="GO" id="GO:0005506">
    <property type="term" value="F:iron ion binding"/>
    <property type="evidence" value="ECO:0007669"/>
    <property type="project" value="InterPro"/>
</dbReference>
<keyword evidence="2" id="KW-0479">Metal-binding</keyword>
<dbReference type="Gene3D" id="1.10.630.10">
    <property type="entry name" value="Cytochrome P450"/>
    <property type="match status" value="1"/>
</dbReference>
<dbReference type="GO" id="GO:0004497">
    <property type="term" value="F:monooxygenase activity"/>
    <property type="evidence" value="ECO:0007669"/>
    <property type="project" value="InterPro"/>
</dbReference>
<evidence type="ECO:0000313" key="9">
    <source>
        <dbReference type="Proteomes" id="UP001222027"/>
    </source>
</evidence>
<keyword evidence="4" id="KW-0408">Iron</keyword>
<gene>
    <name evidence="7" type="ORF">B296_00051990</name>
    <name evidence="6" type="ORF">OPV22_006959</name>
</gene>
<keyword evidence="3" id="KW-0560">Oxidoreductase</keyword>